<dbReference type="HOGENOM" id="CLU_009273_3_4_10"/>
<dbReference type="CDD" id="cd01335">
    <property type="entry name" value="Radical_SAM"/>
    <property type="match status" value="1"/>
</dbReference>
<protein>
    <submittedName>
        <fullName evidence="7">GG-Bacteroidales family radical SAM peptide maturase</fullName>
    </submittedName>
</protein>
<evidence type="ECO:0000313" key="7">
    <source>
        <dbReference type="EMBL" id="KKB54826.1"/>
    </source>
</evidence>
<evidence type="ECO:0000259" key="6">
    <source>
        <dbReference type="PROSITE" id="PS51918"/>
    </source>
</evidence>
<accession>A0A0F5JAA9</accession>
<dbReference type="InterPro" id="IPR023867">
    <property type="entry name" value="Sulphatase_maturase_rSAM"/>
</dbReference>
<dbReference type="PROSITE" id="PS51918">
    <property type="entry name" value="RADICAL_SAM"/>
    <property type="match status" value="1"/>
</dbReference>
<name>A0A0F5JAA9_9BACT</name>
<keyword evidence="3" id="KW-0479">Metal-binding</keyword>
<evidence type="ECO:0000256" key="3">
    <source>
        <dbReference type="ARBA" id="ARBA00022723"/>
    </source>
</evidence>
<keyword evidence="2" id="KW-0949">S-adenosyl-L-methionine</keyword>
<dbReference type="Proteomes" id="UP000033047">
    <property type="component" value="Unassembled WGS sequence"/>
</dbReference>
<dbReference type="STRING" id="927665.HMPREF1535_02579"/>
<dbReference type="SUPFAM" id="SSF102114">
    <property type="entry name" value="Radical SAM enzymes"/>
    <property type="match status" value="1"/>
</dbReference>
<dbReference type="GO" id="GO:0051536">
    <property type="term" value="F:iron-sulfur cluster binding"/>
    <property type="evidence" value="ECO:0007669"/>
    <property type="project" value="UniProtKB-KW"/>
</dbReference>
<dbReference type="EMBL" id="AQHV01000012">
    <property type="protein sequence ID" value="KKB54826.1"/>
    <property type="molecule type" value="Genomic_DNA"/>
</dbReference>
<keyword evidence="5" id="KW-0411">Iron-sulfur</keyword>
<comment type="caution">
    <text evidence="7">The sequence shown here is derived from an EMBL/GenBank/DDBJ whole genome shotgun (WGS) entry which is preliminary data.</text>
</comment>
<evidence type="ECO:0000256" key="4">
    <source>
        <dbReference type="ARBA" id="ARBA00023004"/>
    </source>
</evidence>
<dbReference type="RefSeq" id="WP_009859594.1">
    <property type="nucleotide sequence ID" value="NZ_KQ033912.1"/>
</dbReference>
<proteinExistence type="predicted"/>
<dbReference type="Gene3D" id="3.20.20.70">
    <property type="entry name" value="Aldolase class I"/>
    <property type="match status" value="1"/>
</dbReference>
<dbReference type="InterPro" id="IPR026407">
    <property type="entry name" value="SAM_GG-Bacter"/>
</dbReference>
<dbReference type="SFLD" id="SFLDG01067">
    <property type="entry name" value="SPASM/twitch_domain_containing"/>
    <property type="match status" value="1"/>
</dbReference>
<dbReference type="PANTHER" id="PTHR43273">
    <property type="entry name" value="ANAEROBIC SULFATASE-MATURATING ENZYME HOMOLOG ASLB-RELATED"/>
    <property type="match status" value="1"/>
</dbReference>
<dbReference type="SFLD" id="SFLDG01386">
    <property type="entry name" value="main_SPASM_domain-containing"/>
    <property type="match status" value="1"/>
</dbReference>
<dbReference type="PATRIC" id="fig|927665.4.peg.2654"/>
<dbReference type="AlphaFoldDB" id="A0A0F5JAA9"/>
<organism evidence="7 8">
    <name type="scientific">Parabacteroides goldsteinii DSM 19448 = WAL 12034</name>
    <dbReference type="NCBI Taxonomy" id="927665"/>
    <lineage>
        <taxon>Bacteria</taxon>
        <taxon>Pseudomonadati</taxon>
        <taxon>Bacteroidota</taxon>
        <taxon>Bacteroidia</taxon>
        <taxon>Bacteroidales</taxon>
        <taxon>Tannerellaceae</taxon>
        <taxon>Parabacteroides</taxon>
    </lineage>
</organism>
<sequence>MEFVKLTSDTIKQQLLNLRQIVFEVTDSCNLKCKYCGYGEFYGSYDKREEQNLPFEKAKLLIDYLFSLWKDSNVDFYNRVLTVSFYGGEPLLNISFIKQIQEYLETTYIDYLDIKYSMTTNAILLDRYMDYLVEHKFSLLISLDGDRESQGYRVDHHGTNSFDRVFKNVKLLQEKYPDYFETNVNFNSVLHDRNNTTDIYRFMKHEFGKISMLSELNTSGIREDKRNEFSKVFQSKQFDFYRALSNYPQLINEMFYDVADTKMLYLYLEQFSGNLYKYYTDLLVDKSQIPYIPTGTCLPFSKKIFLTVNGKILPCERIDQKYVLGMVDEEKVVLDFDKIALFYNTVFEKIEKQCNKCYRNKFCQQCMFYISDLEEGGVCHGFMNKEEFDQFVLSQKRYLRKNPQLYRRIMEELSIY</sequence>
<dbReference type="GO" id="GO:0016491">
    <property type="term" value="F:oxidoreductase activity"/>
    <property type="evidence" value="ECO:0007669"/>
    <property type="project" value="InterPro"/>
</dbReference>
<gene>
    <name evidence="7" type="ORF">HMPREF1535_02579</name>
</gene>
<dbReference type="Pfam" id="PF04055">
    <property type="entry name" value="Radical_SAM"/>
    <property type="match status" value="1"/>
</dbReference>
<reference evidence="7 8" key="1">
    <citation type="submission" date="2013-04" db="EMBL/GenBank/DDBJ databases">
        <title>The Genome Sequence of Parabacteroides goldsteinii DSM 19448.</title>
        <authorList>
            <consortium name="The Broad Institute Genomics Platform"/>
            <person name="Earl A."/>
            <person name="Ward D."/>
            <person name="Feldgarden M."/>
            <person name="Gevers D."/>
            <person name="Martens E."/>
            <person name="Sakamoto M."/>
            <person name="Benno Y."/>
            <person name="Song Y."/>
            <person name="Liu C."/>
            <person name="Lee J."/>
            <person name="Bolanos M."/>
            <person name="Vaisanen M.L."/>
            <person name="Finegold S.M."/>
            <person name="Walker B."/>
            <person name="Young S."/>
            <person name="Zeng Q."/>
            <person name="Gargeya S."/>
            <person name="Fitzgerald M."/>
            <person name="Haas B."/>
            <person name="Abouelleil A."/>
            <person name="Allen A.W."/>
            <person name="Alvarado L."/>
            <person name="Arachchi H.M."/>
            <person name="Berlin A.M."/>
            <person name="Chapman S.B."/>
            <person name="Gainer-Dewar J."/>
            <person name="Goldberg J."/>
            <person name="Griggs A."/>
            <person name="Gujja S."/>
            <person name="Hansen M."/>
            <person name="Howarth C."/>
            <person name="Imamovic A."/>
            <person name="Ireland A."/>
            <person name="Larimer J."/>
            <person name="McCowan C."/>
            <person name="Murphy C."/>
            <person name="Pearson M."/>
            <person name="Poon T.W."/>
            <person name="Priest M."/>
            <person name="Roberts A."/>
            <person name="Saif S."/>
            <person name="Shea T."/>
            <person name="Sisk P."/>
            <person name="Sykes S."/>
            <person name="Wortman J."/>
            <person name="Nusbaum C."/>
            <person name="Birren B."/>
        </authorList>
    </citation>
    <scope>NUCLEOTIDE SEQUENCE [LARGE SCALE GENOMIC DNA]</scope>
    <source>
        <strain evidence="7 8">DSM 19448</strain>
    </source>
</reference>
<evidence type="ECO:0000256" key="2">
    <source>
        <dbReference type="ARBA" id="ARBA00022691"/>
    </source>
</evidence>
<evidence type="ECO:0000313" key="8">
    <source>
        <dbReference type="Proteomes" id="UP000033047"/>
    </source>
</evidence>
<dbReference type="SFLD" id="SFLDG01384">
    <property type="entry name" value="thioether_bond_formation_requi"/>
    <property type="match status" value="1"/>
</dbReference>
<keyword evidence="4" id="KW-0408">Iron</keyword>
<dbReference type="SFLD" id="SFLDS00029">
    <property type="entry name" value="Radical_SAM"/>
    <property type="match status" value="1"/>
</dbReference>
<evidence type="ECO:0000256" key="5">
    <source>
        <dbReference type="ARBA" id="ARBA00023014"/>
    </source>
</evidence>
<dbReference type="InterPro" id="IPR007197">
    <property type="entry name" value="rSAM"/>
</dbReference>
<dbReference type="InterPro" id="IPR013785">
    <property type="entry name" value="Aldolase_TIM"/>
</dbReference>
<dbReference type="NCBIfam" id="TIGR04148">
    <property type="entry name" value="GG_samocin_CFB"/>
    <property type="match status" value="1"/>
</dbReference>
<dbReference type="GO" id="GO:0046872">
    <property type="term" value="F:metal ion binding"/>
    <property type="evidence" value="ECO:0007669"/>
    <property type="project" value="UniProtKB-KW"/>
</dbReference>
<feature type="domain" description="Radical SAM core" evidence="6">
    <location>
        <begin position="15"/>
        <end position="257"/>
    </location>
</feature>
<dbReference type="InterPro" id="IPR058240">
    <property type="entry name" value="rSAM_sf"/>
</dbReference>
<evidence type="ECO:0000256" key="1">
    <source>
        <dbReference type="ARBA" id="ARBA00001966"/>
    </source>
</evidence>
<dbReference type="PANTHER" id="PTHR43273:SF8">
    <property type="entry name" value="RADICAL SAM DOMAIN PROTEIN"/>
    <property type="match status" value="1"/>
</dbReference>
<comment type="cofactor">
    <cofactor evidence="1">
        <name>[4Fe-4S] cluster</name>
        <dbReference type="ChEBI" id="CHEBI:49883"/>
    </cofactor>
</comment>